<proteinExistence type="inferred from homology"/>
<accession>A0A0A9CR25</accession>
<feature type="domain" description="Disease resistance N-terminal" evidence="6">
    <location>
        <begin position="12"/>
        <end position="94"/>
    </location>
</feature>
<dbReference type="EMBL" id="GBRH01221002">
    <property type="protein sequence ID" value="JAD76893.1"/>
    <property type="molecule type" value="Transcribed_RNA"/>
</dbReference>
<sequence>MELALGTANWLLGKVLNKLSSELVQAWVASSELSGNMGPIKRKLWYSHGMLHEAQKTDLSDNQGLLELLHELSKAADEAEDILDELDYFLIQDRLDNTQQAVAGAYGVLYGPALHTRHVSRHFISKLASCCSCLHEPEHARGNERSDYDDVDIITSSPRPVFNRVDMSKRIKSLIESMQDLCDHVLDLLKLNISSRMHDKTEKGSYLGEKPCLTKSQMT</sequence>
<keyword evidence="5" id="KW-0611">Plant defense</keyword>
<evidence type="ECO:0000256" key="5">
    <source>
        <dbReference type="ARBA" id="ARBA00022821"/>
    </source>
</evidence>
<evidence type="ECO:0000256" key="1">
    <source>
        <dbReference type="ARBA" id="ARBA00008894"/>
    </source>
</evidence>
<evidence type="ECO:0000256" key="4">
    <source>
        <dbReference type="ARBA" id="ARBA00022741"/>
    </source>
</evidence>
<organism evidence="7">
    <name type="scientific">Arundo donax</name>
    <name type="common">Giant reed</name>
    <name type="synonym">Donax arundinaceus</name>
    <dbReference type="NCBI Taxonomy" id="35708"/>
    <lineage>
        <taxon>Eukaryota</taxon>
        <taxon>Viridiplantae</taxon>
        <taxon>Streptophyta</taxon>
        <taxon>Embryophyta</taxon>
        <taxon>Tracheophyta</taxon>
        <taxon>Spermatophyta</taxon>
        <taxon>Magnoliopsida</taxon>
        <taxon>Liliopsida</taxon>
        <taxon>Poales</taxon>
        <taxon>Poaceae</taxon>
        <taxon>PACMAD clade</taxon>
        <taxon>Arundinoideae</taxon>
        <taxon>Arundineae</taxon>
        <taxon>Arundo</taxon>
    </lineage>
</organism>
<reference evidence="7" key="2">
    <citation type="journal article" date="2015" name="Data Brief">
        <title>Shoot transcriptome of the giant reed, Arundo donax.</title>
        <authorList>
            <person name="Barrero R.A."/>
            <person name="Guerrero F.D."/>
            <person name="Moolhuijzen P."/>
            <person name="Goolsby J.A."/>
            <person name="Tidwell J."/>
            <person name="Bellgard S.E."/>
            <person name="Bellgard M.I."/>
        </authorList>
    </citation>
    <scope>NUCLEOTIDE SEQUENCE</scope>
    <source>
        <tissue evidence="7">Shoot tissue taken approximately 20 cm above the soil surface</tissue>
    </source>
</reference>
<reference evidence="7" key="1">
    <citation type="submission" date="2014-09" db="EMBL/GenBank/DDBJ databases">
        <authorList>
            <person name="Magalhaes I.L.F."/>
            <person name="Oliveira U."/>
            <person name="Santos F.R."/>
            <person name="Vidigal T.H.D.A."/>
            <person name="Brescovit A.D."/>
            <person name="Santos A.J."/>
        </authorList>
    </citation>
    <scope>NUCLEOTIDE SEQUENCE</scope>
    <source>
        <tissue evidence="7">Shoot tissue taken approximately 20 cm above the soil surface</tissue>
    </source>
</reference>
<dbReference type="Pfam" id="PF18052">
    <property type="entry name" value="Rx_N"/>
    <property type="match status" value="1"/>
</dbReference>
<dbReference type="GO" id="GO:0006952">
    <property type="term" value="P:defense response"/>
    <property type="evidence" value="ECO:0007669"/>
    <property type="project" value="UniProtKB-KW"/>
</dbReference>
<dbReference type="GO" id="GO:0000166">
    <property type="term" value="F:nucleotide binding"/>
    <property type="evidence" value="ECO:0007669"/>
    <property type="project" value="UniProtKB-KW"/>
</dbReference>
<dbReference type="InterPro" id="IPR041118">
    <property type="entry name" value="Rx_N"/>
</dbReference>
<evidence type="ECO:0000313" key="7">
    <source>
        <dbReference type="EMBL" id="JAD76893.1"/>
    </source>
</evidence>
<keyword evidence="3" id="KW-0677">Repeat</keyword>
<evidence type="ECO:0000256" key="2">
    <source>
        <dbReference type="ARBA" id="ARBA00022614"/>
    </source>
</evidence>
<dbReference type="AlphaFoldDB" id="A0A0A9CR25"/>
<evidence type="ECO:0000256" key="3">
    <source>
        <dbReference type="ARBA" id="ARBA00022737"/>
    </source>
</evidence>
<protein>
    <recommendedName>
        <fullName evidence="6">Disease resistance N-terminal domain-containing protein</fullName>
    </recommendedName>
</protein>
<keyword evidence="2" id="KW-0433">Leucine-rich repeat</keyword>
<comment type="similarity">
    <text evidence="1">Belongs to the disease resistance NB-LRR family.</text>
</comment>
<keyword evidence="4" id="KW-0547">Nucleotide-binding</keyword>
<evidence type="ECO:0000259" key="6">
    <source>
        <dbReference type="Pfam" id="PF18052"/>
    </source>
</evidence>
<name>A0A0A9CR25_ARUDO</name>